<dbReference type="EMBL" id="MCGO01000034">
    <property type="protein sequence ID" value="ORY40807.1"/>
    <property type="molecule type" value="Genomic_DNA"/>
</dbReference>
<proteinExistence type="predicted"/>
<feature type="compositionally biased region" description="Low complexity" evidence="1">
    <location>
        <begin position="166"/>
        <end position="177"/>
    </location>
</feature>
<feature type="region of interest" description="Disordered" evidence="1">
    <location>
        <begin position="219"/>
        <end position="268"/>
    </location>
</feature>
<feature type="compositionally biased region" description="Polar residues" evidence="1">
    <location>
        <begin position="9"/>
        <end position="24"/>
    </location>
</feature>
<organism evidence="2 3">
    <name type="scientific">Rhizoclosmatium globosum</name>
    <dbReference type="NCBI Taxonomy" id="329046"/>
    <lineage>
        <taxon>Eukaryota</taxon>
        <taxon>Fungi</taxon>
        <taxon>Fungi incertae sedis</taxon>
        <taxon>Chytridiomycota</taxon>
        <taxon>Chytridiomycota incertae sedis</taxon>
        <taxon>Chytridiomycetes</taxon>
        <taxon>Chytridiales</taxon>
        <taxon>Chytriomycetaceae</taxon>
        <taxon>Rhizoclosmatium</taxon>
    </lineage>
</organism>
<feature type="compositionally biased region" description="Acidic residues" evidence="1">
    <location>
        <begin position="311"/>
        <end position="321"/>
    </location>
</feature>
<feature type="region of interest" description="Disordered" evidence="1">
    <location>
        <begin position="1"/>
        <end position="26"/>
    </location>
</feature>
<feature type="compositionally biased region" description="Low complexity" evidence="1">
    <location>
        <begin position="241"/>
        <end position="262"/>
    </location>
</feature>
<keyword evidence="3" id="KW-1185">Reference proteome</keyword>
<accession>A0A1Y2C1Q0</accession>
<protein>
    <recommendedName>
        <fullName evidence="4">Fibrous sheath-interacting protein 1</fullName>
    </recommendedName>
</protein>
<reference evidence="2 3" key="1">
    <citation type="submission" date="2016-07" db="EMBL/GenBank/DDBJ databases">
        <title>Pervasive Adenine N6-methylation of Active Genes in Fungi.</title>
        <authorList>
            <consortium name="DOE Joint Genome Institute"/>
            <person name="Mondo S.J."/>
            <person name="Dannebaum R.O."/>
            <person name="Kuo R.C."/>
            <person name="Labutti K."/>
            <person name="Haridas S."/>
            <person name="Kuo A."/>
            <person name="Salamov A."/>
            <person name="Ahrendt S.R."/>
            <person name="Lipzen A."/>
            <person name="Sullivan W."/>
            <person name="Andreopoulos W.B."/>
            <person name="Clum A."/>
            <person name="Lindquist E."/>
            <person name="Daum C."/>
            <person name="Ramamoorthy G.K."/>
            <person name="Gryganskyi A."/>
            <person name="Culley D."/>
            <person name="Magnuson J.K."/>
            <person name="James T.Y."/>
            <person name="O'Malley M.A."/>
            <person name="Stajich J.E."/>
            <person name="Spatafora J.W."/>
            <person name="Visel A."/>
            <person name="Grigoriev I.V."/>
        </authorList>
    </citation>
    <scope>NUCLEOTIDE SEQUENCE [LARGE SCALE GENOMIC DNA]</scope>
    <source>
        <strain evidence="2 3">JEL800</strain>
    </source>
</reference>
<evidence type="ECO:0000313" key="2">
    <source>
        <dbReference type="EMBL" id="ORY40807.1"/>
    </source>
</evidence>
<feature type="region of interest" description="Disordered" evidence="1">
    <location>
        <begin position="311"/>
        <end position="355"/>
    </location>
</feature>
<feature type="compositionally biased region" description="Low complexity" evidence="1">
    <location>
        <begin position="340"/>
        <end position="354"/>
    </location>
</feature>
<feature type="region of interest" description="Disordered" evidence="1">
    <location>
        <begin position="160"/>
        <end position="189"/>
    </location>
</feature>
<evidence type="ECO:0000313" key="3">
    <source>
        <dbReference type="Proteomes" id="UP000193642"/>
    </source>
</evidence>
<dbReference type="OrthoDB" id="9946895at2759"/>
<gene>
    <name evidence="2" type="ORF">BCR33DRAFT_767948</name>
</gene>
<evidence type="ECO:0008006" key="4">
    <source>
        <dbReference type="Google" id="ProtNLM"/>
    </source>
</evidence>
<name>A0A1Y2C1Q0_9FUNG</name>
<sequence length="484" mass="53897">MQPKRVVRSNLSSAGSSNGDSNKVPTRGLVQIAPELDKPMVPTTPYLISSASEPQTLCGTPAGKETTDESVVFDILKRQENWEAERAELDVYLQQVKDMVSTGNSTLISNQLDILDHHEQILMERNKNETAETRAKLLDGFRKIKLLDSILQEKTLLADSMSSKPSTTSNMTLTNTSKPQTAFENTIDDDNASISGASSVNDFELKSVHSLDTRTFLTEPKLQRKLGGTRRSAGTLRSSQHHGSLPSSQQQQPQELGPDGQPIPEKKGYKLGDFIQRNIVLGPQARYYHAMTEVEQDRVDKLLMESDEFGDDVECEEDGTDGFESIQGSSEKREGPDEVSSTASRRTSLSSAKSVKNTWLEPTELDRLAKIDKELMAMHGNDVEIASLVWTPSVWTPTASGISTPMYPSSSARDVKSVMDLHDLHEQDSHLSFDSSASRIEKIDEQLRKFHERRIQNDDELESQERIEELLEQIRASHGLVEAL</sequence>
<comment type="caution">
    <text evidence="2">The sequence shown here is derived from an EMBL/GenBank/DDBJ whole genome shotgun (WGS) entry which is preliminary data.</text>
</comment>
<evidence type="ECO:0000256" key="1">
    <source>
        <dbReference type="SAM" id="MobiDB-lite"/>
    </source>
</evidence>
<dbReference type="AlphaFoldDB" id="A0A1Y2C1Q0"/>
<dbReference type="Proteomes" id="UP000193642">
    <property type="component" value="Unassembled WGS sequence"/>
</dbReference>